<feature type="region of interest" description="Disordered" evidence="1">
    <location>
        <begin position="31"/>
        <end position="111"/>
    </location>
</feature>
<dbReference type="Proteomes" id="UP000823388">
    <property type="component" value="Chromosome 1K"/>
</dbReference>
<gene>
    <name evidence="2" type="ORF">PVAP13_1KG264805</name>
</gene>
<feature type="compositionally biased region" description="Low complexity" evidence="1">
    <location>
        <begin position="31"/>
        <end position="40"/>
    </location>
</feature>
<evidence type="ECO:0000313" key="2">
    <source>
        <dbReference type="EMBL" id="KAG2658366.1"/>
    </source>
</evidence>
<sequence>MQKIPCILSSFICRSSSSLSPLSQSATLLLPPAATPAPTSRAPPPHHLPYSHAAAGQPPREAGAGALPAPSLLPASARSRPTSRAETASHRGPPPMARPPPSAGSHARLPRGEAAARAEVVTSLLLLLPLLALAARADDDGGGDSEAAAVLPAEAGAGVWRAHPTPAAAEVAARSPQRSPRAPTRRLCGSSEPRLHPLQAPLVVGHERRRRC</sequence>
<proteinExistence type="predicted"/>
<organism evidence="2 3">
    <name type="scientific">Panicum virgatum</name>
    <name type="common">Blackwell switchgrass</name>
    <dbReference type="NCBI Taxonomy" id="38727"/>
    <lineage>
        <taxon>Eukaryota</taxon>
        <taxon>Viridiplantae</taxon>
        <taxon>Streptophyta</taxon>
        <taxon>Embryophyta</taxon>
        <taxon>Tracheophyta</taxon>
        <taxon>Spermatophyta</taxon>
        <taxon>Magnoliopsida</taxon>
        <taxon>Liliopsida</taxon>
        <taxon>Poales</taxon>
        <taxon>Poaceae</taxon>
        <taxon>PACMAD clade</taxon>
        <taxon>Panicoideae</taxon>
        <taxon>Panicodae</taxon>
        <taxon>Paniceae</taxon>
        <taxon>Panicinae</taxon>
        <taxon>Panicum</taxon>
        <taxon>Panicum sect. Hiantes</taxon>
    </lineage>
</organism>
<dbReference type="AlphaFoldDB" id="A0A8T0XK80"/>
<comment type="caution">
    <text evidence="2">The sequence shown here is derived from an EMBL/GenBank/DDBJ whole genome shotgun (WGS) entry which is preliminary data.</text>
</comment>
<name>A0A8T0XK80_PANVG</name>
<evidence type="ECO:0000256" key="1">
    <source>
        <dbReference type="SAM" id="MobiDB-lite"/>
    </source>
</evidence>
<feature type="compositionally biased region" description="Low complexity" evidence="1">
    <location>
        <begin position="62"/>
        <end position="80"/>
    </location>
</feature>
<evidence type="ECO:0000313" key="3">
    <source>
        <dbReference type="Proteomes" id="UP000823388"/>
    </source>
</evidence>
<feature type="region of interest" description="Disordered" evidence="1">
    <location>
        <begin position="170"/>
        <end position="193"/>
    </location>
</feature>
<protein>
    <submittedName>
        <fullName evidence="2">Uncharacterized protein</fullName>
    </submittedName>
</protein>
<accession>A0A8T0XK80</accession>
<keyword evidence="3" id="KW-1185">Reference proteome</keyword>
<reference evidence="2" key="1">
    <citation type="submission" date="2020-05" db="EMBL/GenBank/DDBJ databases">
        <title>WGS assembly of Panicum virgatum.</title>
        <authorList>
            <person name="Lovell J.T."/>
            <person name="Jenkins J."/>
            <person name="Shu S."/>
            <person name="Juenger T.E."/>
            <person name="Schmutz J."/>
        </authorList>
    </citation>
    <scope>NUCLEOTIDE SEQUENCE</scope>
    <source>
        <strain evidence="2">AP13</strain>
    </source>
</reference>
<dbReference type="EMBL" id="CM029037">
    <property type="protein sequence ID" value="KAG2658366.1"/>
    <property type="molecule type" value="Genomic_DNA"/>
</dbReference>
<feature type="compositionally biased region" description="Pro residues" evidence="1">
    <location>
        <begin position="92"/>
        <end position="102"/>
    </location>
</feature>